<comment type="subcellular location">
    <subcellularLocation>
        <location evidence="1">Cell membrane</location>
        <topology evidence="1">Peripheral membrane protein</topology>
        <orientation evidence="1">Cytoplasmic side</orientation>
    </subcellularLocation>
</comment>
<evidence type="ECO:0000256" key="1">
    <source>
        <dbReference type="HAMAP-Rule" id="MF_00386"/>
    </source>
</evidence>
<organism evidence="2 3">
    <name type="scientific">Candidatus Shapirobacteria bacterium CG11_big_fil_rev_8_21_14_0_20_40_12</name>
    <dbReference type="NCBI Taxonomy" id="1974889"/>
    <lineage>
        <taxon>Bacteria</taxon>
        <taxon>Candidatus Shapironibacteriota</taxon>
    </lineage>
</organism>
<gene>
    <name evidence="2" type="ORF">COV89_04320</name>
</gene>
<keyword evidence="1" id="KW-1003">Cell membrane</keyword>
<evidence type="ECO:0000313" key="3">
    <source>
        <dbReference type="Proteomes" id="UP000231371"/>
    </source>
</evidence>
<dbReference type="AlphaFoldDB" id="A0A2H0KEP3"/>
<dbReference type="EMBL" id="PCVI01000066">
    <property type="protein sequence ID" value="PIQ69731.1"/>
    <property type="molecule type" value="Genomic_DNA"/>
</dbReference>
<dbReference type="InterPro" id="IPR002696">
    <property type="entry name" value="Membr_insert_effic_factor_YidD"/>
</dbReference>
<comment type="similarity">
    <text evidence="1">Belongs to the UPF0161 family.</text>
</comment>
<dbReference type="HAMAP" id="MF_00386">
    <property type="entry name" value="UPF0161_YidD"/>
    <property type="match status" value="1"/>
</dbReference>
<evidence type="ECO:0000313" key="2">
    <source>
        <dbReference type="EMBL" id="PIQ69731.1"/>
    </source>
</evidence>
<reference evidence="2 3" key="1">
    <citation type="submission" date="2017-09" db="EMBL/GenBank/DDBJ databases">
        <title>Depth-based differentiation of microbial function through sediment-hosted aquifers and enrichment of novel symbionts in the deep terrestrial subsurface.</title>
        <authorList>
            <person name="Probst A.J."/>
            <person name="Ladd B."/>
            <person name="Jarett J.K."/>
            <person name="Geller-Mcgrath D.E."/>
            <person name="Sieber C.M."/>
            <person name="Emerson J.B."/>
            <person name="Anantharaman K."/>
            <person name="Thomas B.C."/>
            <person name="Malmstrom R."/>
            <person name="Stieglmeier M."/>
            <person name="Klingl A."/>
            <person name="Woyke T."/>
            <person name="Ryan C.M."/>
            <person name="Banfield J.F."/>
        </authorList>
    </citation>
    <scope>NUCLEOTIDE SEQUENCE [LARGE SCALE GENOMIC DNA]</scope>
    <source>
        <strain evidence="2">CG11_big_fil_rev_8_21_14_0_20_40_12</strain>
    </source>
</reference>
<comment type="function">
    <text evidence="1">Could be involved in insertion of integral membrane proteins into the membrane.</text>
</comment>
<dbReference type="PANTHER" id="PTHR33383:SF1">
    <property type="entry name" value="MEMBRANE PROTEIN INSERTION EFFICIENCY FACTOR-RELATED"/>
    <property type="match status" value="1"/>
</dbReference>
<dbReference type="PANTHER" id="PTHR33383">
    <property type="entry name" value="MEMBRANE PROTEIN INSERTION EFFICIENCY FACTOR-RELATED"/>
    <property type="match status" value="1"/>
</dbReference>
<dbReference type="NCBIfam" id="TIGR00278">
    <property type="entry name" value="membrane protein insertion efficiency factor YidD"/>
    <property type="match status" value="1"/>
</dbReference>
<dbReference type="Proteomes" id="UP000231371">
    <property type="component" value="Unassembled WGS sequence"/>
</dbReference>
<keyword evidence="1" id="KW-0472">Membrane</keyword>
<name>A0A2H0KEP3_9BACT</name>
<dbReference type="Pfam" id="PF01809">
    <property type="entry name" value="YidD"/>
    <property type="match status" value="1"/>
</dbReference>
<accession>A0A2H0KEP3</accession>
<dbReference type="GO" id="GO:0005886">
    <property type="term" value="C:plasma membrane"/>
    <property type="evidence" value="ECO:0007669"/>
    <property type="project" value="UniProtKB-SubCell"/>
</dbReference>
<dbReference type="SMART" id="SM01234">
    <property type="entry name" value="Haemolytic"/>
    <property type="match status" value="1"/>
</dbReference>
<sequence>MKQLILKLIRLYQKHLSFDSGFFKRLFLTDKACRFFPTCSEYSYLAIEKYGIISGSWKALKRILRCHPWNEGGLDYLK</sequence>
<proteinExistence type="inferred from homology"/>
<comment type="caution">
    <text evidence="2">The sequence shown here is derived from an EMBL/GenBank/DDBJ whole genome shotgun (WGS) entry which is preliminary data.</text>
</comment>
<protein>
    <recommendedName>
        <fullName evidence="1">Putative membrane protein insertion efficiency factor</fullName>
    </recommendedName>
</protein>